<dbReference type="RefSeq" id="WP_252855253.1">
    <property type="nucleotide sequence ID" value="NZ_JAMXLR010000089.1"/>
</dbReference>
<evidence type="ECO:0000256" key="1">
    <source>
        <dbReference type="SAM" id="Phobius"/>
    </source>
</evidence>
<keyword evidence="3" id="KW-1185">Reference proteome</keyword>
<organism evidence="2 3">
    <name type="scientific">Aeoliella straminimaris</name>
    <dbReference type="NCBI Taxonomy" id="2954799"/>
    <lineage>
        <taxon>Bacteria</taxon>
        <taxon>Pseudomonadati</taxon>
        <taxon>Planctomycetota</taxon>
        <taxon>Planctomycetia</taxon>
        <taxon>Pirellulales</taxon>
        <taxon>Lacipirellulaceae</taxon>
        <taxon>Aeoliella</taxon>
    </lineage>
</organism>
<keyword evidence="1" id="KW-0472">Membrane</keyword>
<keyword evidence="1" id="KW-0812">Transmembrane</keyword>
<sequence length="207" mass="23304">MKKRIHHFLTPKDADCRYNVRRRFTLQSTLLGVSVFCIIAAIAVGLSWYILHRRPIEQLFGGSRNVAIVAHPERVEAWRVGPLPESINWQDALFTDYPITSGPFLVSEATASEVSTALLSPRTYVWDSAKSCVPAYGMRLSFVNKSGRVDILLCFECDVLLVGRDGHFISGEDFDCSRAVFVRAAKEAFPNDDLMQQLDEDRFNDGT</sequence>
<reference evidence="2" key="1">
    <citation type="submission" date="2022-06" db="EMBL/GenBank/DDBJ databases">
        <title>Aeoliella straminimaris, a novel planctomycete from sediments.</title>
        <authorList>
            <person name="Vitorino I.R."/>
            <person name="Lage O.M."/>
        </authorList>
    </citation>
    <scope>NUCLEOTIDE SEQUENCE</scope>
    <source>
        <strain evidence="2">ICT_H6.2</strain>
    </source>
</reference>
<gene>
    <name evidence="2" type="ORF">NG895_24850</name>
</gene>
<feature type="transmembrane region" description="Helical" evidence="1">
    <location>
        <begin position="30"/>
        <end position="51"/>
    </location>
</feature>
<keyword evidence="1" id="KW-1133">Transmembrane helix</keyword>
<proteinExistence type="predicted"/>
<evidence type="ECO:0000313" key="3">
    <source>
        <dbReference type="Proteomes" id="UP001155241"/>
    </source>
</evidence>
<protein>
    <submittedName>
        <fullName evidence="2">Uncharacterized protein</fullName>
    </submittedName>
</protein>
<comment type="caution">
    <text evidence="2">The sequence shown here is derived from an EMBL/GenBank/DDBJ whole genome shotgun (WGS) entry which is preliminary data.</text>
</comment>
<dbReference type="Proteomes" id="UP001155241">
    <property type="component" value="Unassembled WGS sequence"/>
</dbReference>
<accession>A0A9X2JIJ5</accession>
<dbReference type="EMBL" id="JAMXLR010000089">
    <property type="protein sequence ID" value="MCO6047140.1"/>
    <property type="molecule type" value="Genomic_DNA"/>
</dbReference>
<dbReference type="AlphaFoldDB" id="A0A9X2JIJ5"/>
<name>A0A9X2JIJ5_9BACT</name>
<evidence type="ECO:0000313" key="2">
    <source>
        <dbReference type="EMBL" id="MCO6047140.1"/>
    </source>
</evidence>